<reference evidence="1" key="1">
    <citation type="journal article" date="2017" name="Nature">
        <title>The sunflower genome provides insights into oil metabolism, flowering and Asterid evolution.</title>
        <authorList>
            <person name="Badouin H."/>
            <person name="Gouzy J."/>
            <person name="Grassa C.J."/>
            <person name="Murat F."/>
            <person name="Staton S.E."/>
            <person name="Cottret L."/>
            <person name="Lelandais-Briere C."/>
            <person name="Owens G.L."/>
            <person name="Carrere S."/>
            <person name="Mayjonade B."/>
            <person name="Legrand L."/>
            <person name="Gill N."/>
            <person name="Kane N.C."/>
            <person name="Bowers J.E."/>
            <person name="Hubner S."/>
            <person name="Bellec A."/>
            <person name="Berard A."/>
            <person name="Berges H."/>
            <person name="Blanchet N."/>
            <person name="Boniface M.C."/>
            <person name="Brunel D."/>
            <person name="Catrice O."/>
            <person name="Chaidir N."/>
            <person name="Claudel C."/>
            <person name="Donnadieu C."/>
            <person name="Faraut T."/>
            <person name="Fievet G."/>
            <person name="Helmstetter N."/>
            <person name="King M."/>
            <person name="Knapp S.J."/>
            <person name="Lai Z."/>
            <person name="Le Paslier M.C."/>
            <person name="Lippi Y."/>
            <person name="Lorenzon L."/>
            <person name="Mandel J.R."/>
            <person name="Marage G."/>
            <person name="Marchand G."/>
            <person name="Marquand E."/>
            <person name="Bret-Mestries E."/>
            <person name="Morien E."/>
            <person name="Nambeesan S."/>
            <person name="Nguyen T."/>
            <person name="Pegot-Espagnet P."/>
            <person name="Pouilly N."/>
            <person name="Raftis F."/>
            <person name="Sallet E."/>
            <person name="Schiex T."/>
            <person name="Thomas J."/>
            <person name="Vandecasteele C."/>
            <person name="Vares D."/>
            <person name="Vear F."/>
            <person name="Vautrin S."/>
            <person name="Crespi M."/>
            <person name="Mangin B."/>
            <person name="Burke J.M."/>
            <person name="Salse J."/>
            <person name="Munos S."/>
            <person name="Vincourt P."/>
            <person name="Rieseberg L.H."/>
            <person name="Langlade N.B."/>
        </authorList>
    </citation>
    <scope>NUCLEOTIDE SEQUENCE</scope>
    <source>
        <tissue evidence="1">Leaves</tissue>
    </source>
</reference>
<dbReference type="AlphaFoldDB" id="A0A9K3JWB8"/>
<name>A0A9K3JWB8_HELAN</name>
<accession>A0A9K3JWB8</accession>
<organism evidence="1 2">
    <name type="scientific">Helianthus annuus</name>
    <name type="common">Common sunflower</name>
    <dbReference type="NCBI Taxonomy" id="4232"/>
    <lineage>
        <taxon>Eukaryota</taxon>
        <taxon>Viridiplantae</taxon>
        <taxon>Streptophyta</taxon>
        <taxon>Embryophyta</taxon>
        <taxon>Tracheophyta</taxon>
        <taxon>Spermatophyta</taxon>
        <taxon>Magnoliopsida</taxon>
        <taxon>eudicotyledons</taxon>
        <taxon>Gunneridae</taxon>
        <taxon>Pentapetalae</taxon>
        <taxon>asterids</taxon>
        <taxon>campanulids</taxon>
        <taxon>Asterales</taxon>
        <taxon>Asteraceae</taxon>
        <taxon>Asteroideae</taxon>
        <taxon>Heliantheae alliance</taxon>
        <taxon>Heliantheae</taxon>
        <taxon>Helianthus</taxon>
    </lineage>
</organism>
<evidence type="ECO:0000313" key="1">
    <source>
        <dbReference type="EMBL" id="KAF5822928.1"/>
    </source>
</evidence>
<gene>
    <name evidence="1" type="ORF">HanXRQr2_Chr01g0032611</name>
</gene>
<keyword evidence="2" id="KW-1185">Reference proteome</keyword>
<evidence type="ECO:0000313" key="2">
    <source>
        <dbReference type="Proteomes" id="UP000215914"/>
    </source>
</evidence>
<proteinExistence type="predicted"/>
<protein>
    <submittedName>
        <fullName evidence="1">Uncharacterized protein</fullName>
    </submittedName>
</protein>
<reference evidence="1" key="2">
    <citation type="submission" date="2020-06" db="EMBL/GenBank/DDBJ databases">
        <title>Helianthus annuus Genome sequencing and assembly Release 2.</title>
        <authorList>
            <person name="Gouzy J."/>
            <person name="Langlade N."/>
            <person name="Munos S."/>
        </authorList>
    </citation>
    <scope>NUCLEOTIDE SEQUENCE</scope>
    <source>
        <tissue evidence="1">Leaves</tissue>
    </source>
</reference>
<comment type="caution">
    <text evidence="1">The sequence shown here is derived from an EMBL/GenBank/DDBJ whole genome shotgun (WGS) entry which is preliminary data.</text>
</comment>
<dbReference type="Proteomes" id="UP000215914">
    <property type="component" value="Unassembled WGS sequence"/>
</dbReference>
<dbReference type="EMBL" id="MNCJ02000316">
    <property type="protein sequence ID" value="KAF5822928.1"/>
    <property type="molecule type" value="Genomic_DNA"/>
</dbReference>
<sequence length="47" mass="5408">MKLVRFRFLVGFHVFNSKKILLEGFVVVDGMTKCIVQHGRSIEKVLS</sequence>
<dbReference type="Gramene" id="mRNA:HanXRQr2_Chr01g0032611">
    <property type="protein sequence ID" value="mRNA:HanXRQr2_Chr01g0032611"/>
    <property type="gene ID" value="HanXRQr2_Chr01g0032611"/>
</dbReference>